<feature type="transmembrane region" description="Helical" evidence="3">
    <location>
        <begin position="71"/>
        <end position="89"/>
    </location>
</feature>
<evidence type="ECO:0000313" key="4">
    <source>
        <dbReference type="EMBL" id="KOA89742.1"/>
    </source>
</evidence>
<dbReference type="GO" id="GO:0030436">
    <property type="term" value="P:asexual sporulation"/>
    <property type="evidence" value="ECO:0007669"/>
    <property type="project" value="InterPro"/>
</dbReference>
<dbReference type="GO" id="GO:0030435">
    <property type="term" value="P:sporulation resulting in formation of a cellular spore"/>
    <property type="evidence" value="ECO:0007669"/>
    <property type="project" value="UniProtKB-KW"/>
</dbReference>
<dbReference type="PIRSF" id="PIRSF018571">
    <property type="entry name" value="SpoIIGA"/>
    <property type="match status" value="1"/>
</dbReference>
<keyword evidence="3" id="KW-0812">Transmembrane</keyword>
<keyword evidence="1" id="KW-1003">Cell membrane</keyword>
<keyword evidence="3" id="KW-1133">Transmembrane helix</keyword>
<keyword evidence="1" id="KW-0749">Sporulation</keyword>
<dbReference type="EMBL" id="LGVR01000009">
    <property type="protein sequence ID" value="KOA89742.1"/>
    <property type="molecule type" value="Genomic_DNA"/>
</dbReference>
<comment type="subcellular location">
    <subcellularLocation>
        <location evidence="1">Cell membrane</location>
    </subcellularLocation>
</comment>
<name>A0A9Q1ZCZ2_CLOBO</name>
<feature type="transmembrane region" description="Helical" evidence="3">
    <location>
        <begin position="132"/>
        <end position="152"/>
    </location>
</feature>
<evidence type="ECO:0000256" key="1">
    <source>
        <dbReference type="PIRNR" id="PIRNR018571"/>
    </source>
</evidence>
<keyword evidence="1" id="KW-0378">Hydrolase</keyword>
<dbReference type="GO" id="GO:0005886">
    <property type="term" value="C:plasma membrane"/>
    <property type="evidence" value="ECO:0007669"/>
    <property type="project" value="UniProtKB-SubCell"/>
</dbReference>
<protein>
    <recommendedName>
        <fullName evidence="1">Sporulation sigma-E factor-processing peptidase</fullName>
        <ecNumber evidence="1">3.4.23.-</ecNumber>
    </recommendedName>
    <alternativeName>
        <fullName evidence="1">Membrane-associated aspartic protease</fullName>
    </alternativeName>
    <alternativeName>
        <fullName evidence="1">Stage II sporulation protein GA</fullName>
    </alternativeName>
</protein>
<reference evidence="4 5" key="1">
    <citation type="submission" date="2015-07" db="EMBL/GenBank/DDBJ databases">
        <title>Draft genome sequences of 17 French Clostridium botulinum group III.</title>
        <authorList>
            <person name="Woudstra C."/>
            <person name="Le Marechal C."/>
            <person name="Souillard R."/>
            <person name="Bayon-Auboyer M.-H."/>
            <person name="Dessouter D."/>
            <person name="Fach P."/>
        </authorList>
    </citation>
    <scope>NUCLEOTIDE SEQUENCE [LARGE SCALE GENOMIC DNA]</scope>
    <source>
        <strain evidence="4 5">12LNRI-CD</strain>
    </source>
</reference>
<comment type="caution">
    <text evidence="4">The sequence shown here is derived from an EMBL/GenBank/DDBJ whole genome shotgun (WGS) entry which is preliminary data.</text>
</comment>
<dbReference type="AlphaFoldDB" id="A0A9Q1ZCZ2"/>
<comment type="function">
    <text evidence="1">Probable aspartic protease that is responsible for the proteolytic cleavage of the RNA polymerase sigma E factor (SigE/spoIIGB) to yield the active peptide in the mother cell during sporulation. Responds to a signal from the forespore that is triggered by the extracellular signal protein SpoIIR.</text>
</comment>
<dbReference type="GO" id="GO:0004190">
    <property type="term" value="F:aspartic-type endopeptidase activity"/>
    <property type="evidence" value="ECO:0007669"/>
    <property type="project" value="UniProtKB-KW"/>
</dbReference>
<dbReference type="InterPro" id="IPR005081">
    <property type="entry name" value="SpoIIGA"/>
</dbReference>
<evidence type="ECO:0000313" key="5">
    <source>
        <dbReference type="Proteomes" id="UP000037540"/>
    </source>
</evidence>
<feature type="active site" evidence="2">
    <location>
        <position position="184"/>
    </location>
</feature>
<proteinExistence type="inferred from homology"/>
<dbReference type="GO" id="GO:0006508">
    <property type="term" value="P:proteolysis"/>
    <property type="evidence" value="ECO:0007669"/>
    <property type="project" value="UniProtKB-KW"/>
</dbReference>
<organism evidence="4 5">
    <name type="scientific">Clostridium botulinum</name>
    <dbReference type="NCBI Taxonomy" id="1491"/>
    <lineage>
        <taxon>Bacteria</taxon>
        <taxon>Bacillati</taxon>
        <taxon>Bacillota</taxon>
        <taxon>Clostridia</taxon>
        <taxon>Eubacteriales</taxon>
        <taxon>Clostridiaceae</taxon>
        <taxon>Clostridium</taxon>
    </lineage>
</organism>
<gene>
    <name evidence="4" type="ORF">ADU74_02745</name>
</gene>
<dbReference type="NCBIfam" id="TIGR02854">
    <property type="entry name" value="spore_II_GA"/>
    <property type="match status" value="1"/>
</dbReference>
<feature type="transmembrane region" description="Helical" evidence="3">
    <location>
        <begin position="46"/>
        <end position="65"/>
    </location>
</feature>
<dbReference type="Pfam" id="PF03419">
    <property type="entry name" value="Peptidase_U4"/>
    <property type="match status" value="1"/>
</dbReference>
<feature type="transmembrane region" description="Helical" evidence="3">
    <location>
        <begin position="96"/>
        <end position="120"/>
    </location>
</feature>
<evidence type="ECO:0000256" key="3">
    <source>
        <dbReference type="SAM" id="Phobius"/>
    </source>
</evidence>
<sequence length="276" mass="32155">MSSYIICFRGGREVILYLDIFIVENFIVNFFLLYITTQTLRLKQNILYVILASVIGTAYAVLMVYSKFQYFFNIPLKMFIAIIMILIVFRKKNLLFLFKATVMFVIYSMLLAGICIFIEFNSFNSNTILSRFSYKYLILAIMVFYIVIHRLISYIRDRNEISNFIYEIDIVMDDVTKKVRAFLDTGNELREPATNLPVMIVEKSVISISELNTDKKFVIPYRVVNGFTGELEGFKPKYIQVHRKNTVEKREVIVALCNNGLSELNDYNALLSRGII</sequence>
<keyword evidence="1" id="KW-0645">Protease</keyword>
<keyword evidence="1 3" id="KW-0472">Membrane</keyword>
<evidence type="ECO:0000256" key="2">
    <source>
        <dbReference type="PIRSR" id="PIRSR018571-1"/>
    </source>
</evidence>
<accession>A0A9Q1ZCZ2</accession>
<dbReference type="OrthoDB" id="2690199at2"/>
<dbReference type="EC" id="3.4.23.-" evidence="1"/>
<dbReference type="Proteomes" id="UP000037540">
    <property type="component" value="Unassembled WGS sequence"/>
</dbReference>
<comment type="similarity">
    <text evidence="1">Belongs to the peptidase U4 family.</text>
</comment>
<feature type="transmembrane region" description="Helical" evidence="3">
    <location>
        <begin position="14"/>
        <end position="34"/>
    </location>
</feature>
<keyword evidence="1" id="KW-0064">Aspartyl protease</keyword>